<dbReference type="GO" id="GO:0000149">
    <property type="term" value="F:SNARE binding"/>
    <property type="evidence" value="ECO:0007669"/>
    <property type="project" value="TreeGrafter"/>
</dbReference>
<dbReference type="GO" id="GO:0045022">
    <property type="term" value="P:early endosome to late endosome transport"/>
    <property type="evidence" value="ECO:0007669"/>
    <property type="project" value="TreeGrafter"/>
</dbReference>
<keyword evidence="2" id="KW-1185">Reference proteome</keyword>
<dbReference type="GO" id="GO:0097422">
    <property type="term" value="C:tubular endosome"/>
    <property type="evidence" value="ECO:0007669"/>
    <property type="project" value="TreeGrafter"/>
</dbReference>
<comment type="caution">
    <text evidence="1">The sequence shown here is derived from an EMBL/GenBank/DDBJ whole genome shotgun (WGS) entry which is preliminary data.</text>
</comment>
<dbReference type="GO" id="GO:0048812">
    <property type="term" value="P:neuron projection morphogenesis"/>
    <property type="evidence" value="ECO:0007669"/>
    <property type="project" value="TreeGrafter"/>
</dbReference>
<dbReference type="GO" id="GO:0005085">
    <property type="term" value="F:guanyl-nucleotide exchange factor activity"/>
    <property type="evidence" value="ECO:0007669"/>
    <property type="project" value="TreeGrafter"/>
</dbReference>
<organism evidence="1 2">
    <name type="scientific">Dissostichus mawsoni</name>
    <name type="common">Antarctic cod</name>
    <dbReference type="NCBI Taxonomy" id="36200"/>
    <lineage>
        <taxon>Eukaryota</taxon>
        <taxon>Metazoa</taxon>
        <taxon>Chordata</taxon>
        <taxon>Craniata</taxon>
        <taxon>Vertebrata</taxon>
        <taxon>Euteleostomi</taxon>
        <taxon>Actinopterygii</taxon>
        <taxon>Neopterygii</taxon>
        <taxon>Teleostei</taxon>
        <taxon>Neoteleostei</taxon>
        <taxon>Acanthomorphata</taxon>
        <taxon>Eupercaria</taxon>
        <taxon>Perciformes</taxon>
        <taxon>Notothenioidei</taxon>
        <taxon>Nototheniidae</taxon>
        <taxon>Dissostichus</taxon>
    </lineage>
</organism>
<evidence type="ECO:0000313" key="2">
    <source>
        <dbReference type="Proteomes" id="UP000518266"/>
    </source>
</evidence>
<dbReference type="Proteomes" id="UP000518266">
    <property type="component" value="Unassembled WGS sequence"/>
</dbReference>
<dbReference type="PANTHER" id="PTHR24170">
    <property type="entry name" value="ANKYRIN REPEAT DOMAIN-CONTAINING PROTEIN 27"/>
    <property type="match status" value="1"/>
</dbReference>
<sequence>MLDLVGLGSGAVCGKLTVSSFSDSQFESYEVRIQDKRVFLGSGSLVSVPILFEETFYNQQEQSYSILVLSRPPAAPFCLRSLEDVREFLGRHAQKLDKLIQNFCQNFREQERKGCGTTSYDKMASSSSYLLFPFYVFILIQEFHT</sequence>
<protein>
    <submittedName>
        <fullName evidence="1">Uncharacterized protein</fullName>
    </submittedName>
</protein>
<dbReference type="PANTHER" id="PTHR24170:SF2">
    <property type="entry name" value="ANKYRIN REPEAT DOMAIN-CONTAINING PROTEIN 27"/>
    <property type="match status" value="1"/>
</dbReference>
<gene>
    <name evidence="1" type="ORF">F7725_023374</name>
</gene>
<dbReference type="OrthoDB" id="8804320at2759"/>
<dbReference type="GO" id="GO:0005769">
    <property type="term" value="C:early endosome"/>
    <property type="evidence" value="ECO:0007669"/>
    <property type="project" value="TreeGrafter"/>
</dbReference>
<dbReference type="AlphaFoldDB" id="A0A7J5Z2N3"/>
<dbReference type="GO" id="GO:0005770">
    <property type="term" value="C:late endosome"/>
    <property type="evidence" value="ECO:0007669"/>
    <property type="project" value="TreeGrafter"/>
</dbReference>
<dbReference type="InterPro" id="IPR051248">
    <property type="entry name" value="UPF0507/Ank_repeat_27"/>
</dbReference>
<dbReference type="EMBL" id="JAAKFY010000007">
    <property type="protein sequence ID" value="KAF3855319.1"/>
    <property type="molecule type" value="Genomic_DNA"/>
</dbReference>
<accession>A0A7J5Z2N3</accession>
<reference evidence="1 2" key="1">
    <citation type="submission" date="2020-03" db="EMBL/GenBank/DDBJ databases">
        <title>Dissostichus mawsoni Genome sequencing and assembly.</title>
        <authorList>
            <person name="Park H."/>
        </authorList>
    </citation>
    <scope>NUCLEOTIDE SEQUENCE [LARGE SCALE GENOMIC DNA]</scope>
    <source>
        <strain evidence="1">DM0001</strain>
        <tissue evidence="1">Muscle</tissue>
    </source>
</reference>
<evidence type="ECO:0000313" key="1">
    <source>
        <dbReference type="EMBL" id="KAF3855319.1"/>
    </source>
</evidence>
<dbReference type="GO" id="GO:0005886">
    <property type="term" value="C:plasma membrane"/>
    <property type="evidence" value="ECO:0007669"/>
    <property type="project" value="TreeGrafter"/>
</dbReference>
<dbReference type="GO" id="GO:0030133">
    <property type="term" value="C:transport vesicle"/>
    <property type="evidence" value="ECO:0007669"/>
    <property type="project" value="TreeGrafter"/>
</dbReference>
<proteinExistence type="predicted"/>
<dbReference type="GO" id="GO:0043005">
    <property type="term" value="C:neuron projection"/>
    <property type="evidence" value="ECO:0007669"/>
    <property type="project" value="TreeGrafter"/>
</dbReference>
<name>A0A7J5Z2N3_DISMA</name>